<dbReference type="PROSITE" id="PS50931">
    <property type="entry name" value="HTH_LYSR"/>
    <property type="match status" value="1"/>
</dbReference>
<organism evidence="6 7">
    <name type="scientific">Dyadobacter beijingensis</name>
    <dbReference type="NCBI Taxonomy" id="365489"/>
    <lineage>
        <taxon>Bacteria</taxon>
        <taxon>Pseudomonadati</taxon>
        <taxon>Bacteroidota</taxon>
        <taxon>Cytophagia</taxon>
        <taxon>Cytophagales</taxon>
        <taxon>Spirosomataceae</taxon>
        <taxon>Dyadobacter</taxon>
    </lineage>
</organism>
<evidence type="ECO:0000256" key="1">
    <source>
        <dbReference type="ARBA" id="ARBA00009437"/>
    </source>
</evidence>
<dbReference type="EMBL" id="BMLI01000004">
    <property type="protein sequence ID" value="GGN12903.1"/>
    <property type="molecule type" value="Genomic_DNA"/>
</dbReference>
<keyword evidence="4" id="KW-0804">Transcription</keyword>
<dbReference type="Pfam" id="PF00126">
    <property type="entry name" value="HTH_1"/>
    <property type="match status" value="1"/>
</dbReference>
<dbReference type="InterPro" id="IPR036390">
    <property type="entry name" value="WH_DNA-bd_sf"/>
</dbReference>
<sequence length="165" mass="18577">MPRALFITQSTLSQQIRQLEDELRLPLFDRIAKRVRLTEAGKAFLPYALKTLKDAEDGKETLRDLMELKTGVLSIGVTYGLTDLPLILPSVLAERCIQEKIRYGAGGLGAQLWGGLRGGSGMKSFQDHNRNGHTPTREILRISFSTLDKNFDRDFNVSISLWEDK</sequence>
<protein>
    <recommendedName>
        <fullName evidence="5">HTH lysR-type domain-containing protein</fullName>
    </recommendedName>
</protein>
<keyword evidence="3" id="KW-0238">DNA-binding</keyword>
<keyword evidence="2" id="KW-0805">Transcription regulation</keyword>
<dbReference type="Gene3D" id="1.10.10.10">
    <property type="entry name" value="Winged helix-like DNA-binding domain superfamily/Winged helix DNA-binding domain"/>
    <property type="match status" value="1"/>
</dbReference>
<evidence type="ECO:0000313" key="6">
    <source>
        <dbReference type="EMBL" id="GGN12903.1"/>
    </source>
</evidence>
<feature type="domain" description="HTH lysR-type" evidence="5">
    <location>
        <begin position="3"/>
        <end position="38"/>
    </location>
</feature>
<gene>
    <name evidence="6" type="ORF">GCM10010967_56160</name>
</gene>
<comment type="similarity">
    <text evidence="1">Belongs to the LysR transcriptional regulatory family.</text>
</comment>
<dbReference type="RefSeq" id="WP_019945320.1">
    <property type="nucleotide sequence ID" value="NZ_BMLI01000004.1"/>
</dbReference>
<dbReference type="Proteomes" id="UP000632339">
    <property type="component" value="Unassembled WGS sequence"/>
</dbReference>
<proteinExistence type="inferred from homology"/>
<dbReference type="SUPFAM" id="SSF46785">
    <property type="entry name" value="Winged helix' DNA-binding domain"/>
    <property type="match status" value="1"/>
</dbReference>
<evidence type="ECO:0000256" key="4">
    <source>
        <dbReference type="ARBA" id="ARBA00023163"/>
    </source>
</evidence>
<name>A0ABQ2IJJ8_9BACT</name>
<evidence type="ECO:0000259" key="5">
    <source>
        <dbReference type="PROSITE" id="PS50931"/>
    </source>
</evidence>
<keyword evidence="7" id="KW-1185">Reference proteome</keyword>
<evidence type="ECO:0000256" key="2">
    <source>
        <dbReference type="ARBA" id="ARBA00023015"/>
    </source>
</evidence>
<evidence type="ECO:0000313" key="7">
    <source>
        <dbReference type="Proteomes" id="UP000632339"/>
    </source>
</evidence>
<reference evidence="7" key="1">
    <citation type="journal article" date="2019" name="Int. J. Syst. Evol. Microbiol.">
        <title>The Global Catalogue of Microorganisms (GCM) 10K type strain sequencing project: providing services to taxonomists for standard genome sequencing and annotation.</title>
        <authorList>
            <consortium name="The Broad Institute Genomics Platform"/>
            <consortium name="The Broad Institute Genome Sequencing Center for Infectious Disease"/>
            <person name="Wu L."/>
            <person name="Ma J."/>
        </authorList>
    </citation>
    <scope>NUCLEOTIDE SEQUENCE [LARGE SCALE GENOMIC DNA]</scope>
    <source>
        <strain evidence="7">CGMCC 1.6375</strain>
    </source>
</reference>
<comment type="caution">
    <text evidence="6">The sequence shown here is derived from an EMBL/GenBank/DDBJ whole genome shotgun (WGS) entry which is preliminary data.</text>
</comment>
<dbReference type="InterPro" id="IPR036388">
    <property type="entry name" value="WH-like_DNA-bd_sf"/>
</dbReference>
<dbReference type="InterPro" id="IPR000847">
    <property type="entry name" value="LysR_HTH_N"/>
</dbReference>
<accession>A0ABQ2IJJ8</accession>
<dbReference type="PANTHER" id="PTHR30346:SF28">
    <property type="entry name" value="HTH-TYPE TRANSCRIPTIONAL REGULATOR CYNR"/>
    <property type="match status" value="1"/>
</dbReference>
<dbReference type="PANTHER" id="PTHR30346">
    <property type="entry name" value="TRANSCRIPTIONAL DUAL REGULATOR HCAR-RELATED"/>
    <property type="match status" value="1"/>
</dbReference>
<evidence type="ECO:0000256" key="3">
    <source>
        <dbReference type="ARBA" id="ARBA00023125"/>
    </source>
</evidence>